<comment type="similarity">
    <text evidence="1 10">Belongs to the SHE9 family.</text>
</comment>
<evidence type="ECO:0000256" key="10">
    <source>
        <dbReference type="RuleBase" id="RU364128"/>
    </source>
</evidence>
<comment type="subcellular location">
    <subcellularLocation>
        <location evidence="10">Mitochondrion inner membrane</location>
        <topology evidence="10">Multi-pass membrane protein</topology>
    </subcellularLocation>
</comment>
<evidence type="ECO:0000313" key="14">
    <source>
        <dbReference type="Proteomes" id="UP001385951"/>
    </source>
</evidence>
<comment type="subunit">
    <text evidence="10">Homooligomer.</text>
</comment>
<keyword evidence="5 10" id="KW-1133">Transmembrane helix</keyword>
<dbReference type="Pfam" id="PF05546">
    <property type="entry name" value="She9_MDM33"/>
    <property type="match status" value="1"/>
</dbReference>
<evidence type="ECO:0000256" key="6">
    <source>
        <dbReference type="ARBA" id="ARBA00023054"/>
    </source>
</evidence>
<feature type="compositionally biased region" description="Low complexity" evidence="12">
    <location>
        <begin position="60"/>
        <end position="82"/>
    </location>
</feature>
<evidence type="ECO:0000256" key="3">
    <source>
        <dbReference type="ARBA" id="ARBA00022792"/>
    </source>
</evidence>
<dbReference type="GO" id="GO:0007007">
    <property type="term" value="P:inner mitochondrial membrane organization"/>
    <property type="evidence" value="ECO:0007669"/>
    <property type="project" value="TreeGrafter"/>
</dbReference>
<evidence type="ECO:0000256" key="1">
    <source>
        <dbReference type="ARBA" id="ARBA00007472"/>
    </source>
</evidence>
<evidence type="ECO:0000256" key="12">
    <source>
        <dbReference type="SAM" id="MobiDB-lite"/>
    </source>
</evidence>
<protein>
    <recommendedName>
        <fullName evidence="10">Sensitive to high expression protein 9, mitochondrial</fullName>
    </recommendedName>
</protein>
<keyword evidence="14" id="KW-1185">Reference proteome</keyword>
<comment type="caution">
    <text evidence="13">The sequence shown here is derived from an EMBL/GenBank/DDBJ whole genome shotgun (WGS) entry which is preliminary data.</text>
</comment>
<comment type="function">
    <text evidence="9">Required for the maintenance of the structure of the mitochondrial inner membrane. Involved in mitochondrial morphology. Causes growth arrest when highly overexpressed.</text>
</comment>
<keyword evidence="7 10" id="KW-0496">Mitochondrion</keyword>
<dbReference type="GO" id="GO:0005743">
    <property type="term" value="C:mitochondrial inner membrane"/>
    <property type="evidence" value="ECO:0007669"/>
    <property type="project" value="UniProtKB-SubCell"/>
</dbReference>
<evidence type="ECO:0000256" key="7">
    <source>
        <dbReference type="ARBA" id="ARBA00023128"/>
    </source>
</evidence>
<accession>A0AAW0FVY9</accession>
<dbReference type="Proteomes" id="UP001385951">
    <property type="component" value="Unassembled WGS sequence"/>
</dbReference>
<keyword evidence="2 10" id="KW-0812">Transmembrane</keyword>
<evidence type="ECO:0000256" key="8">
    <source>
        <dbReference type="ARBA" id="ARBA00023136"/>
    </source>
</evidence>
<feature type="transmembrane region" description="Helical" evidence="10">
    <location>
        <begin position="274"/>
        <end position="294"/>
    </location>
</feature>
<feature type="compositionally biased region" description="Polar residues" evidence="12">
    <location>
        <begin position="85"/>
        <end position="95"/>
    </location>
</feature>
<evidence type="ECO:0000256" key="5">
    <source>
        <dbReference type="ARBA" id="ARBA00022989"/>
    </source>
</evidence>
<keyword evidence="8 10" id="KW-0472">Membrane</keyword>
<sequence length="409" mass="45677">MLHTSLRTLRSASVRPRATLLAQKQSFTRYSCRSYSTENADKKERTVTDDVVNKSSPVQTSESEAAASASSASTISTFSALSEPHPSSISPTSDVGPSGPSKEEQLQNVKKLIREWTDKTSYQVRKQADAYTAKAVKTFSQLGAELNKATGYEEIESLKKRVAAQEANIDAARQAAKVAKEEYDKAVSQRAKSQKEVNDLLQRKSSWTDDDVLRFTALVRQDHLYEQAEARAKAATGATEAEVEREFTELMRVILNRYHEEQIWSDKIRSVSTYGSLTVLGLNLLVFVTAILFVEPWKRRRLAQTFEKKVEEMTAETVAAFDARTASLDAKLDKHDELLGRVLETVYYANQPAATVVPPVDVGMDDVKTQFTEDRLPNEHWTPAPQWLVATTATTAIIMGWCARSWFGP</sequence>
<proteinExistence type="inferred from homology"/>
<keyword evidence="6 11" id="KW-0175">Coiled coil</keyword>
<reference evidence="13 14" key="1">
    <citation type="submission" date="2022-09" db="EMBL/GenBank/DDBJ databases">
        <authorList>
            <person name="Palmer J.M."/>
        </authorList>
    </citation>
    <scope>NUCLEOTIDE SEQUENCE [LARGE SCALE GENOMIC DNA]</scope>
    <source>
        <strain evidence="13 14">DSM 7382</strain>
    </source>
</reference>
<gene>
    <name evidence="13" type="ORF">QCA50_014624</name>
</gene>
<feature type="coiled-coil region" evidence="11">
    <location>
        <begin position="155"/>
        <end position="203"/>
    </location>
</feature>
<keyword evidence="4 10" id="KW-0809">Transit peptide</keyword>
<dbReference type="EMBL" id="JASBNA010000036">
    <property type="protein sequence ID" value="KAK7682419.1"/>
    <property type="molecule type" value="Genomic_DNA"/>
</dbReference>
<keyword evidence="3 10" id="KW-0999">Mitochondrion inner membrane</keyword>
<evidence type="ECO:0000256" key="4">
    <source>
        <dbReference type="ARBA" id="ARBA00022946"/>
    </source>
</evidence>
<dbReference type="InterPro" id="IPR008839">
    <property type="entry name" value="MDM33_fungi"/>
</dbReference>
<dbReference type="PANTHER" id="PTHR31961:SF3">
    <property type="entry name" value="SENSITIVE TO HIGH EXPRESSION PROTEIN 9, MITOCHONDRIAL"/>
    <property type="match status" value="1"/>
</dbReference>
<organism evidence="13 14">
    <name type="scientific">Cerrena zonata</name>
    <dbReference type="NCBI Taxonomy" id="2478898"/>
    <lineage>
        <taxon>Eukaryota</taxon>
        <taxon>Fungi</taxon>
        <taxon>Dikarya</taxon>
        <taxon>Basidiomycota</taxon>
        <taxon>Agaricomycotina</taxon>
        <taxon>Agaricomycetes</taxon>
        <taxon>Polyporales</taxon>
        <taxon>Cerrenaceae</taxon>
        <taxon>Cerrena</taxon>
    </lineage>
</organism>
<name>A0AAW0FVY9_9APHY</name>
<dbReference type="PANTHER" id="PTHR31961">
    <property type="entry name" value="SENSITIVE TO HIGH EXPRESSION PROTEIN 9, MITOCHONDRIAL"/>
    <property type="match status" value="1"/>
</dbReference>
<dbReference type="AlphaFoldDB" id="A0AAW0FVY9"/>
<feature type="region of interest" description="Disordered" evidence="12">
    <location>
        <begin position="38"/>
        <end position="104"/>
    </location>
</feature>
<evidence type="ECO:0000256" key="2">
    <source>
        <dbReference type="ARBA" id="ARBA00022692"/>
    </source>
</evidence>
<evidence type="ECO:0000313" key="13">
    <source>
        <dbReference type="EMBL" id="KAK7682419.1"/>
    </source>
</evidence>
<evidence type="ECO:0000256" key="9">
    <source>
        <dbReference type="ARBA" id="ARBA00024807"/>
    </source>
</evidence>
<feature type="compositionally biased region" description="Basic and acidic residues" evidence="12">
    <location>
        <begin position="39"/>
        <end position="52"/>
    </location>
</feature>
<comment type="caution">
    <text evidence="10">Lacks conserved residue(s) required for the propagation of feature annotation.</text>
</comment>
<evidence type="ECO:0000256" key="11">
    <source>
        <dbReference type="SAM" id="Coils"/>
    </source>
</evidence>